<dbReference type="GO" id="GO:0005509">
    <property type="term" value="F:calcium ion binding"/>
    <property type="evidence" value="ECO:0007669"/>
    <property type="project" value="TreeGrafter"/>
</dbReference>
<evidence type="ECO:0000256" key="1">
    <source>
        <dbReference type="SAM" id="MobiDB-lite"/>
    </source>
</evidence>
<sequence length="172" mass="19575">MLRSDSNSSVNTSSGRSTRLARMFQPKHEKSSKIRGNLPRGDVEMSIRYADDTRKLVVQVLRARQLLPWGKAGYCNPYAVVKLIVVETNKELQKRKTGVVKGSLSPVFDNHFEFDVDSQDLHNYKLQVLLKDDTNYGTFTSKPVLGQIDILLSMLDAHELPQQWVRLEAEQS</sequence>
<dbReference type="GO" id="GO:0008429">
    <property type="term" value="F:phosphatidylethanolamine binding"/>
    <property type="evidence" value="ECO:0007669"/>
    <property type="project" value="TreeGrafter"/>
</dbReference>
<name>C7TNW7_ANGCA</name>
<protein>
    <submittedName>
        <fullName evidence="3">Putative C2 domain containing protein</fullName>
    </submittedName>
</protein>
<dbReference type="PROSITE" id="PS50004">
    <property type="entry name" value="C2"/>
    <property type="match status" value="1"/>
</dbReference>
<organism evidence="3">
    <name type="scientific">Angiostrongylus cantonensis</name>
    <name type="common">Rat lungworm</name>
    <dbReference type="NCBI Taxonomy" id="6313"/>
    <lineage>
        <taxon>Eukaryota</taxon>
        <taxon>Metazoa</taxon>
        <taxon>Ecdysozoa</taxon>
        <taxon>Nematoda</taxon>
        <taxon>Chromadorea</taxon>
        <taxon>Rhabditida</taxon>
        <taxon>Rhabditina</taxon>
        <taxon>Rhabditomorpha</taxon>
        <taxon>Strongyloidea</taxon>
        <taxon>Metastrongylidae</taxon>
        <taxon>Angiostrongylus</taxon>
    </lineage>
</organism>
<dbReference type="SUPFAM" id="SSF49562">
    <property type="entry name" value="C2 domain (Calcium/lipid-binding domain, CaLB)"/>
    <property type="match status" value="1"/>
</dbReference>
<evidence type="ECO:0000313" key="3">
    <source>
        <dbReference type="EMBL" id="CAR63710.1"/>
    </source>
</evidence>
<dbReference type="EMBL" id="FM207849">
    <property type="protein sequence ID" value="CAR63710.1"/>
    <property type="molecule type" value="mRNA"/>
</dbReference>
<dbReference type="PANTHER" id="PTHR45761:SF1">
    <property type="entry name" value="EXTENDED SYNAPTOTAGMIN-LIKE PROTEIN 2, ISOFORM C"/>
    <property type="match status" value="1"/>
</dbReference>
<reference evidence="3" key="2">
    <citation type="journal article" date="2009" name="BMC Mol. Biol.">
        <title>Preliminary molecular characterization of the human pathogen Angiostrongylus cantonensis.</title>
        <authorList>
            <person name="He H."/>
            <person name="Cheng M."/>
            <person name="Yang X."/>
            <person name="Meng J."/>
            <person name="He A."/>
            <person name="Zheng X."/>
            <person name="Li Z."/>
            <person name="Guo P."/>
            <person name="Pan Z."/>
            <person name="Zhan X."/>
        </authorList>
    </citation>
    <scope>NUCLEOTIDE SEQUENCE</scope>
</reference>
<dbReference type="SMART" id="SM00239">
    <property type="entry name" value="C2"/>
    <property type="match status" value="1"/>
</dbReference>
<feature type="region of interest" description="Disordered" evidence="1">
    <location>
        <begin position="1"/>
        <end position="37"/>
    </location>
</feature>
<dbReference type="GO" id="GO:0005789">
    <property type="term" value="C:endoplasmic reticulum membrane"/>
    <property type="evidence" value="ECO:0007669"/>
    <property type="project" value="TreeGrafter"/>
</dbReference>
<dbReference type="InterPro" id="IPR035892">
    <property type="entry name" value="C2_domain_sf"/>
</dbReference>
<dbReference type="GO" id="GO:0035091">
    <property type="term" value="F:phosphatidylinositol binding"/>
    <property type="evidence" value="ECO:0007669"/>
    <property type="project" value="TreeGrafter"/>
</dbReference>
<dbReference type="InterPro" id="IPR051634">
    <property type="entry name" value="Extended_Synaptotagmin"/>
</dbReference>
<reference evidence="3" key="1">
    <citation type="submission" date="2008-08" db="EMBL/GenBank/DDBJ databases">
        <authorList>
            <person name="Zhan X.M."/>
        </authorList>
    </citation>
    <scope>NUCLEOTIDE SEQUENCE</scope>
</reference>
<feature type="domain" description="C2" evidence="2">
    <location>
        <begin position="39"/>
        <end position="165"/>
    </location>
</feature>
<evidence type="ECO:0000259" key="2">
    <source>
        <dbReference type="PROSITE" id="PS50004"/>
    </source>
</evidence>
<feature type="compositionally biased region" description="Low complexity" evidence="1">
    <location>
        <begin position="1"/>
        <end position="18"/>
    </location>
</feature>
<dbReference type="InterPro" id="IPR000008">
    <property type="entry name" value="C2_dom"/>
</dbReference>
<dbReference type="Gene3D" id="2.60.40.150">
    <property type="entry name" value="C2 domain"/>
    <property type="match status" value="1"/>
</dbReference>
<dbReference type="GO" id="GO:0005544">
    <property type="term" value="F:calcium-dependent phospholipid binding"/>
    <property type="evidence" value="ECO:0007669"/>
    <property type="project" value="TreeGrafter"/>
</dbReference>
<dbReference type="Pfam" id="PF00168">
    <property type="entry name" value="C2"/>
    <property type="match status" value="1"/>
</dbReference>
<proteinExistence type="evidence at transcript level"/>
<dbReference type="AlphaFoldDB" id="C7TNW7"/>
<accession>C7TNW7</accession>
<dbReference type="GO" id="GO:0031210">
    <property type="term" value="F:phosphatidylcholine binding"/>
    <property type="evidence" value="ECO:0007669"/>
    <property type="project" value="TreeGrafter"/>
</dbReference>
<dbReference type="PANTHER" id="PTHR45761">
    <property type="entry name" value="EXTENDED SYNAPTOTAGMIN-LIKE PROTEIN 2, ISOFORM C"/>
    <property type="match status" value="1"/>
</dbReference>